<dbReference type="RefSeq" id="WP_121852434.1">
    <property type="nucleotide sequence ID" value="NZ_CP037952.1"/>
</dbReference>
<feature type="region of interest" description="Disordered" evidence="1">
    <location>
        <begin position="778"/>
        <end position="824"/>
    </location>
</feature>
<feature type="compositionally biased region" description="Basic and acidic residues" evidence="1">
    <location>
        <begin position="778"/>
        <end position="819"/>
    </location>
</feature>
<reference evidence="3 4" key="1">
    <citation type="submission" date="2018-09" db="EMBL/GenBank/DDBJ databases">
        <title>Phylogeny of the Shewanellaceae, and recommendation for two new genera, Pseudoshewanella and Parashewanella.</title>
        <authorList>
            <person name="Wang G."/>
        </authorList>
    </citation>
    <scope>NUCLEOTIDE SEQUENCE [LARGE SCALE GENOMIC DNA]</scope>
    <source>
        <strain evidence="3 4">KCTC 22492</strain>
    </source>
</reference>
<keyword evidence="2" id="KW-0812">Transmembrane</keyword>
<feature type="compositionally biased region" description="Polar residues" evidence="1">
    <location>
        <begin position="218"/>
        <end position="228"/>
    </location>
</feature>
<keyword evidence="2" id="KW-0472">Membrane</keyword>
<comment type="caution">
    <text evidence="3">The sequence shown here is derived from an EMBL/GenBank/DDBJ whole genome shotgun (WGS) entry which is preliminary data.</text>
</comment>
<feature type="region of interest" description="Disordered" evidence="1">
    <location>
        <begin position="195"/>
        <end position="245"/>
    </location>
</feature>
<organism evidence="3 4">
    <name type="scientific">Parashewanella spongiae</name>
    <dbReference type="NCBI Taxonomy" id="342950"/>
    <lineage>
        <taxon>Bacteria</taxon>
        <taxon>Pseudomonadati</taxon>
        <taxon>Pseudomonadota</taxon>
        <taxon>Gammaproteobacteria</taxon>
        <taxon>Alteromonadales</taxon>
        <taxon>Shewanellaceae</taxon>
        <taxon>Parashewanella</taxon>
    </lineage>
</organism>
<feature type="compositionally biased region" description="Polar residues" evidence="1">
    <location>
        <begin position="563"/>
        <end position="572"/>
    </location>
</feature>
<gene>
    <name evidence="3" type="ORF">D5R81_04365</name>
</gene>
<evidence type="ECO:0000256" key="1">
    <source>
        <dbReference type="SAM" id="MobiDB-lite"/>
    </source>
</evidence>
<proteinExistence type="predicted"/>
<keyword evidence="2" id="KW-1133">Transmembrane helix</keyword>
<dbReference type="AlphaFoldDB" id="A0A3A6ULR5"/>
<dbReference type="Proteomes" id="UP000273022">
    <property type="component" value="Unassembled WGS sequence"/>
</dbReference>
<keyword evidence="4" id="KW-1185">Reference proteome</keyword>
<name>A0A3A6ULR5_9GAMM</name>
<feature type="transmembrane region" description="Helical" evidence="2">
    <location>
        <begin position="705"/>
        <end position="729"/>
    </location>
</feature>
<protein>
    <submittedName>
        <fullName evidence="3">Uncharacterized protein</fullName>
    </submittedName>
</protein>
<feature type="compositionally biased region" description="Low complexity" evidence="1">
    <location>
        <begin position="542"/>
        <end position="562"/>
    </location>
</feature>
<feature type="region of interest" description="Disordered" evidence="1">
    <location>
        <begin position="542"/>
        <end position="572"/>
    </location>
</feature>
<dbReference type="EMBL" id="QYYH01000018">
    <property type="protein sequence ID" value="RJY18633.1"/>
    <property type="molecule type" value="Genomic_DNA"/>
</dbReference>
<accession>A0A3A6ULR5</accession>
<evidence type="ECO:0000313" key="3">
    <source>
        <dbReference type="EMBL" id="RJY18633.1"/>
    </source>
</evidence>
<sequence>MSVFQPASGVVAKQEQSWLSSSTKKRLLTACNETYFLAAKQSKKMIKFFADSTNETAYKVSVGATTGLLVGSVGGPGGAAAGAVAGGTIAAGHIALKSGVKLMLSPFLSDKTAELVADSTVFLSATGSTYAATGSVVRSTLSVGLGFAGKKVSDKVAKPEETHPVLKAATDATCAAIGCLTGHIAGQAFDRFSTKPETEKYPNTPNHPNHPRHARATRQASNPPSQDCASRPDEPTVVNHNDTLDVNGTNGRCGHYRVGANPPSNLGSGSGGGILNLHDTAGEGAKIDIGNGSSVNANDKSLKKGTVRVKDSNNQVVLNDDAGEEVQSNENGDFNYVELNGNAGRDSQFDIDGNFNDVDINNGAGQGAQLEVEGDYNDVYMNDNAGEGAQLEIEGDQNDVKIYENGNEGGQIEVEGINNDIFLYDNAGEGEQLEIEGDYNEVRLYDSVGEDAHLALEGDFNLLEMGTNAGNEARFEVEGEANGVRMLQNAAEEAHLTLEGDNNLVDIRDSAGDESQINLDGRNNVIDLRGNGGRKAKINLTSNTTADSTNSTDLTNSTSSANETSQPSTMTTYGRSGFKAEVNIGENGHLIANDNSLNRASVTVQKQAEFTALDDSCNKCTVTASGGTIKLNSTTALKGAKVIICNNGRLLDRNGRLLNRDNVEDGTLIQSLIDKGANLDSKCMPVPVPVSAPVVPVSFPESGKIAVGVLVPLSVVVLVATPTGIIMYVKRNEVKKCCALLKKHKYIFSKDKLSAKPPKQTHGKSTDLVAVHVELEATTKETKETKPKKPESKKSESKKSESKKSEPKKSEPKKSEPKETTPSVSSVALDSFYVIIDM</sequence>
<evidence type="ECO:0000313" key="4">
    <source>
        <dbReference type="Proteomes" id="UP000273022"/>
    </source>
</evidence>
<evidence type="ECO:0000256" key="2">
    <source>
        <dbReference type="SAM" id="Phobius"/>
    </source>
</evidence>